<feature type="domain" description="RNA polymerase sigma factor 70 region 4 type 2" evidence="6">
    <location>
        <begin position="128"/>
        <end position="171"/>
    </location>
</feature>
<dbReference type="Gene3D" id="1.10.10.10">
    <property type="entry name" value="Winged helix-like DNA-binding domain superfamily/Winged helix DNA-binding domain"/>
    <property type="match status" value="1"/>
</dbReference>
<dbReference type="Proteomes" id="UP000294814">
    <property type="component" value="Unassembled WGS sequence"/>
</dbReference>
<dbReference type="Gene3D" id="1.10.1740.10">
    <property type="match status" value="1"/>
</dbReference>
<dbReference type="InterPro" id="IPR013249">
    <property type="entry name" value="RNA_pol_sigma70_r4_t2"/>
</dbReference>
<comment type="caution">
    <text evidence="7">The sequence shown here is derived from an EMBL/GenBank/DDBJ whole genome shotgun (WGS) entry which is preliminary data.</text>
</comment>
<keyword evidence="3" id="KW-0731">Sigma factor</keyword>
<reference evidence="7 8" key="1">
    <citation type="submission" date="2019-03" db="EMBL/GenBank/DDBJ databases">
        <title>Novel species of Flavobacterium.</title>
        <authorList>
            <person name="Liu Q."/>
            <person name="Xin Y.-H."/>
        </authorList>
    </citation>
    <scope>NUCLEOTIDE SEQUENCE [LARGE SCALE GENOMIC DNA]</scope>
    <source>
        <strain evidence="7 8">LB3P52</strain>
    </source>
</reference>
<dbReference type="NCBIfam" id="TIGR02937">
    <property type="entry name" value="sigma70-ECF"/>
    <property type="match status" value="1"/>
</dbReference>
<evidence type="ECO:0000256" key="4">
    <source>
        <dbReference type="ARBA" id="ARBA00023163"/>
    </source>
</evidence>
<sequence>MKCQLYKDNDILIECLKKGDENAYVYLLEMYHHKLCVYANSLVKNIYNAEDIVQNVFLRTWEQSSRLKPDHSIKSFLYKSVYNEFIDQYRKKQSLIKLEKTYFDALNEIIHDDNSESLDQIIIVVKKEIQNLPPKCKEVFILSKQEGLTNIEIAEHLNISIKTVEAQITKAFSILRSTMKDKVKVFLLLLFGYGKTIFSKKQLLKT</sequence>
<evidence type="ECO:0000256" key="3">
    <source>
        <dbReference type="ARBA" id="ARBA00023082"/>
    </source>
</evidence>
<feature type="domain" description="RNA polymerase sigma-70 region 2" evidence="5">
    <location>
        <begin position="27"/>
        <end position="93"/>
    </location>
</feature>
<dbReference type="PANTHER" id="PTHR43133">
    <property type="entry name" value="RNA POLYMERASE ECF-TYPE SIGMA FACTO"/>
    <property type="match status" value="1"/>
</dbReference>
<keyword evidence="2" id="KW-0805">Transcription regulation</keyword>
<dbReference type="InterPro" id="IPR014327">
    <property type="entry name" value="RNA_pol_sigma70_bacteroid"/>
</dbReference>
<name>A0A4R5F5U9_9FLAO</name>
<evidence type="ECO:0000256" key="2">
    <source>
        <dbReference type="ARBA" id="ARBA00023015"/>
    </source>
</evidence>
<dbReference type="GO" id="GO:0006352">
    <property type="term" value="P:DNA-templated transcription initiation"/>
    <property type="evidence" value="ECO:0007669"/>
    <property type="project" value="InterPro"/>
</dbReference>
<comment type="similarity">
    <text evidence="1">Belongs to the sigma-70 factor family. ECF subfamily.</text>
</comment>
<evidence type="ECO:0000256" key="1">
    <source>
        <dbReference type="ARBA" id="ARBA00010641"/>
    </source>
</evidence>
<dbReference type="InterPro" id="IPR014284">
    <property type="entry name" value="RNA_pol_sigma-70_dom"/>
</dbReference>
<keyword evidence="4" id="KW-0804">Transcription</keyword>
<dbReference type="InterPro" id="IPR007627">
    <property type="entry name" value="RNA_pol_sigma70_r2"/>
</dbReference>
<organism evidence="7 8">
    <name type="scientific">Flavobacterium rhamnosiphilum</name>
    <dbReference type="NCBI Taxonomy" id="2541724"/>
    <lineage>
        <taxon>Bacteria</taxon>
        <taxon>Pseudomonadati</taxon>
        <taxon>Bacteroidota</taxon>
        <taxon>Flavobacteriia</taxon>
        <taxon>Flavobacteriales</taxon>
        <taxon>Flavobacteriaceae</taxon>
        <taxon>Flavobacterium</taxon>
    </lineage>
</organism>
<dbReference type="NCBIfam" id="TIGR02985">
    <property type="entry name" value="Sig70_bacteroi1"/>
    <property type="match status" value="1"/>
</dbReference>
<protein>
    <submittedName>
        <fullName evidence="7">RNA polymerase sigma-70 factor</fullName>
    </submittedName>
</protein>
<dbReference type="Pfam" id="PF04542">
    <property type="entry name" value="Sigma70_r2"/>
    <property type="match status" value="1"/>
</dbReference>
<evidence type="ECO:0000313" key="7">
    <source>
        <dbReference type="EMBL" id="TDE42946.1"/>
    </source>
</evidence>
<dbReference type="InterPro" id="IPR013324">
    <property type="entry name" value="RNA_pol_sigma_r3/r4-like"/>
</dbReference>
<evidence type="ECO:0000259" key="6">
    <source>
        <dbReference type="Pfam" id="PF08281"/>
    </source>
</evidence>
<evidence type="ECO:0000313" key="8">
    <source>
        <dbReference type="Proteomes" id="UP000294814"/>
    </source>
</evidence>
<dbReference type="GO" id="GO:0003677">
    <property type="term" value="F:DNA binding"/>
    <property type="evidence" value="ECO:0007669"/>
    <property type="project" value="InterPro"/>
</dbReference>
<evidence type="ECO:0000259" key="5">
    <source>
        <dbReference type="Pfam" id="PF04542"/>
    </source>
</evidence>
<accession>A0A4R5F5U9</accession>
<dbReference type="InterPro" id="IPR036388">
    <property type="entry name" value="WH-like_DNA-bd_sf"/>
</dbReference>
<dbReference type="EMBL" id="SMLG01000009">
    <property type="protein sequence ID" value="TDE42946.1"/>
    <property type="molecule type" value="Genomic_DNA"/>
</dbReference>
<dbReference type="SUPFAM" id="SSF88946">
    <property type="entry name" value="Sigma2 domain of RNA polymerase sigma factors"/>
    <property type="match status" value="1"/>
</dbReference>
<proteinExistence type="inferred from homology"/>
<gene>
    <name evidence="7" type="ORF">E0I26_12300</name>
</gene>
<dbReference type="InterPro" id="IPR039425">
    <property type="entry name" value="RNA_pol_sigma-70-like"/>
</dbReference>
<keyword evidence="8" id="KW-1185">Reference proteome</keyword>
<dbReference type="Pfam" id="PF08281">
    <property type="entry name" value="Sigma70_r4_2"/>
    <property type="match status" value="1"/>
</dbReference>
<dbReference type="OrthoDB" id="1100095at2"/>
<dbReference type="AlphaFoldDB" id="A0A4R5F5U9"/>
<dbReference type="SUPFAM" id="SSF88659">
    <property type="entry name" value="Sigma3 and sigma4 domains of RNA polymerase sigma factors"/>
    <property type="match status" value="1"/>
</dbReference>
<dbReference type="RefSeq" id="WP_131916763.1">
    <property type="nucleotide sequence ID" value="NZ_SMLG01000009.1"/>
</dbReference>
<dbReference type="GO" id="GO:0016987">
    <property type="term" value="F:sigma factor activity"/>
    <property type="evidence" value="ECO:0007669"/>
    <property type="project" value="UniProtKB-KW"/>
</dbReference>
<dbReference type="InterPro" id="IPR013325">
    <property type="entry name" value="RNA_pol_sigma_r2"/>
</dbReference>
<dbReference type="PANTHER" id="PTHR43133:SF46">
    <property type="entry name" value="RNA POLYMERASE SIGMA-70 FACTOR ECF SUBFAMILY"/>
    <property type="match status" value="1"/>
</dbReference>